<dbReference type="Proteomes" id="UP000821865">
    <property type="component" value="Chromosome 7"/>
</dbReference>
<evidence type="ECO:0000313" key="1">
    <source>
        <dbReference type="EMBL" id="KAH7941951.1"/>
    </source>
</evidence>
<protein>
    <submittedName>
        <fullName evidence="1">Uncharacterized protein</fullName>
    </submittedName>
</protein>
<organism evidence="1 2">
    <name type="scientific">Dermacentor silvarum</name>
    <name type="common">Tick</name>
    <dbReference type="NCBI Taxonomy" id="543639"/>
    <lineage>
        <taxon>Eukaryota</taxon>
        <taxon>Metazoa</taxon>
        <taxon>Ecdysozoa</taxon>
        <taxon>Arthropoda</taxon>
        <taxon>Chelicerata</taxon>
        <taxon>Arachnida</taxon>
        <taxon>Acari</taxon>
        <taxon>Parasitiformes</taxon>
        <taxon>Ixodida</taxon>
        <taxon>Ixodoidea</taxon>
        <taxon>Ixodidae</taxon>
        <taxon>Rhipicephalinae</taxon>
        <taxon>Dermacentor</taxon>
    </lineage>
</organism>
<keyword evidence="2" id="KW-1185">Reference proteome</keyword>
<sequence>MDSVLGTSLLKFSVDIYKQLYLGSECHGNIFYSPFSIAAALSMTLAGARNRTAQQLRDALHVTNEQSHHRHFSSFLRDKISGYAPDVKLHVANRIYRERSFGRLPHFDWVELVTSSKIKDLLPPGIVDSWTLLVLVNAVHFKGLWKDQFDSLCTQRHDFYLDSSNKKAVEMMVQNNDYRMARSDELKLTALEVPYKCLNTSLVILLPQDVDGIDFLSNNCIGVKDLFSTDCDLSGICENSKVSVTKVIHKAYMEINEEGTEAAAATAEIVLECLLISRKIRFVVDHPFLFLIMCNDPELVLFMGSVREL</sequence>
<comment type="caution">
    <text evidence="1">The sequence shown here is derived from an EMBL/GenBank/DDBJ whole genome shotgun (WGS) entry which is preliminary data.</text>
</comment>
<dbReference type="EMBL" id="CM023476">
    <property type="protein sequence ID" value="KAH7941951.1"/>
    <property type="molecule type" value="Genomic_DNA"/>
</dbReference>
<accession>A0ACB8CGZ0</accession>
<gene>
    <name evidence="1" type="ORF">HPB49_018816</name>
</gene>
<reference evidence="1" key="1">
    <citation type="submission" date="2020-05" db="EMBL/GenBank/DDBJ databases">
        <title>Large-scale comparative analyses of tick genomes elucidate their genetic diversity and vector capacities.</title>
        <authorList>
            <person name="Jia N."/>
            <person name="Wang J."/>
            <person name="Shi W."/>
            <person name="Du L."/>
            <person name="Sun Y."/>
            <person name="Zhan W."/>
            <person name="Jiang J."/>
            <person name="Wang Q."/>
            <person name="Zhang B."/>
            <person name="Ji P."/>
            <person name="Sakyi L.B."/>
            <person name="Cui X."/>
            <person name="Yuan T."/>
            <person name="Jiang B."/>
            <person name="Yang W."/>
            <person name="Lam T.T.-Y."/>
            <person name="Chang Q."/>
            <person name="Ding S."/>
            <person name="Wang X."/>
            <person name="Zhu J."/>
            <person name="Ruan X."/>
            <person name="Zhao L."/>
            <person name="Wei J."/>
            <person name="Que T."/>
            <person name="Du C."/>
            <person name="Cheng J."/>
            <person name="Dai P."/>
            <person name="Han X."/>
            <person name="Huang E."/>
            <person name="Gao Y."/>
            <person name="Liu J."/>
            <person name="Shao H."/>
            <person name="Ye R."/>
            <person name="Li L."/>
            <person name="Wei W."/>
            <person name="Wang X."/>
            <person name="Wang C."/>
            <person name="Yang T."/>
            <person name="Huo Q."/>
            <person name="Li W."/>
            <person name="Guo W."/>
            <person name="Chen H."/>
            <person name="Zhou L."/>
            <person name="Ni X."/>
            <person name="Tian J."/>
            <person name="Zhou Y."/>
            <person name="Sheng Y."/>
            <person name="Liu T."/>
            <person name="Pan Y."/>
            <person name="Xia L."/>
            <person name="Li J."/>
            <person name="Zhao F."/>
            <person name="Cao W."/>
        </authorList>
    </citation>
    <scope>NUCLEOTIDE SEQUENCE</scope>
    <source>
        <strain evidence="1">Dsil-2018</strain>
    </source>
</reference>
<evidence type="ECO:0000313" key="2">
    <source>
        <dbReference type="Proteomes" id="UP000821865"/>
    </source>
</evidence>
<name>A0ACB8CGZ0_DERSI</name>
<proteinExistence type="predicted"/>